<dbReference type="GO" id="GO:0004222">
    <property type="term" value="F:metalloendopeptidase activity"/>
    <property type="evidence" value="ECO:0007669"/>
    <property type="project" value="InterPro"/>
</dbReference>
<dbReference type="EC" id="3.4.24.-" evidence="11"/>
<dbReference type="InterPro" id="IPR004387">
    <property type="entry name" value="Pept_M50_Zn"/>
</dbReference>
<comment type="subcellular location">
    <subcellularLocation>
        <location evidence="2">Membrane</location>
        <topology evidence="2">Multi-pass membrane protein</topology>
    </subcellularLocation>
</comment>
<dbReference type="CDD" id="cd06163">
    <property type="entry name" value="S2P-M50_PDZ_RseP-like"/>
    <property type="match status" value="2"/>
</dbReference>
<dbReference type="NCBIfam" id="TIGR00054">
    <property type="entry name" value="RIP metalloprotease RseP"/>
    <property type="match status" value="1"/>
</dbReference>
<dbReference type="EMBL" id="RBJC01000004">
    <property type="protein sequence ID" value="RKR76925.1"/>
    <property type="molecule type" value="Genomic_DNA"/>
</dbReference>
<gene>
    <name evidence="13" type="ORF">DES31_0234</name>
</gene>
<name>A0A420XHW1_9PAST</name>
<keyword evidence="7 11" id="KW-0862">Zinc</keyword>
<comment type="cofactor">
    <cofactor evidence="1 11">
        <name>Zn(2+)</name>
        <dbReference type="ChEBI" id="CHEBI:29105"/>
    </cofactor>
</comment>
<dbReference type="InterPro" id="IPR008915">
    <property type="entry name" value="Peptidase_M50"/>
</dbReference>
<dbReference type="PANTHER" id="PTHR42837">
    <property type="entry name" value="REGULATOR OF SIGMA-E PROTEASE RSEP"/>
    <property type="match status" value="1"/>
</dbReference>
<dbReference type="GO" id="GO:0046872">
    <property type="term" value="F:metal ion binding"/>
    <property type="evidence" value="ECO:0007669"/>
    <property type="project" value="UniProtKB-KW"/>
</dbReference>
<dbReference type="AlphaFoldDB" id="A0A420XHW1"/>
<keyword evidence="10 11" id="KW-0472">Membrane</keyword>
<organism evidence="13 14">
    <name type="scientific">Otariodibacter oris</name>
    <dbReference type="NCBI Taxonomy" id="1032623"/>
    <lineage>
        <taxon>Bacteria</taxon>
        <taxon>Pseudomonadati</taxon>
        <taxon>Pseudomonadota</taxon>
        <taxon>Gammaproteobacteria</taxon>
        <taxon>Pasteurellales</taxon>
        <taxon>Pasteurellaceae</taxon>
        <taxon>Otariodibacter</taxon>
    </lineage>
</organism>
<evidence type="ECO:0000313" key="14">
    <source>
        <dbReference type="Proteomes" id="UP000280099"/>
    </source>
</evidence>
<dbReference type="SUPFAM" id="SSF50156">
    <property type="entry name" value="PDZ domain-like"/>
    <property type="match status" value="2"/>
</dbReference>
<keyword evidence="11" id="KW-0479">Metal-binding</keyword>
<keyword evidence="8 11" id="KW-1133">Transmembrane helix</keyword>
<evidence type="ECO:0000256" key="11">
    <source>
        <dbReference type="RuleBase" id="RU362031"/>
    </source>
</evidence>
<evidence type="ECO:0000256" key="8">
    <source>
        <dbReference type="ARBA" id="ARBA00022989"/>
    </source>
</evidence>
<evidence type="ECO:0000256" key="4">
    <source>
        <dbReference type="ARBA" id="ARBA00022670"/>
    </source>
</evidence>
<evidence type="ECO:0000256" key="10">
    <source>
        <dbReference type="ARBA" id="ARBA00023136"/>
    </source>
</evidence>
<keyword evidence="6 11" id="KW-0378">Hydrolase</keyword>
<dbReference type="InterPro" id="IPR001478">
    <property type="entry name" value="PDZ"/>
</dbReference>
<evidence type="ECO:0000256" key="7">
    <source>
        <dbReference type="ARBA" id="ARBA00022833"/>
    </source>
</evidence>
<dbReference type="GO" id="GO:0016020">
    <property type="term" value="C:membrane"/>
    <property type="evidence" value="ECO:0007669"/>
    <property type="project" value="UniProtKB-SubCell"/>
</dbReference>
<dbReference type="GO" id="GO:0006508">
    <property type="term" value="P:proteolysis"/>
    <property type="evidence" value="ECO:0007669"/>
    <property type="project" value="UniProtKB-KW"/>
</dbReference>
<keyword evidence="9 11" id="KW-0482">Metalloprotease</keyword>
<feature type="transmembrane region" description="Helical" evidence="11">
    <location>
        <begin position="94"/>
        <end position="115"/>
    </location>
</feature>
<keyword evidence="5 11" id="KW-0812">Transmembrane</keyword>
<keyword evidence="14" id="KW-1185">Reference proteome</keyword>
<feature type="domain" description="PDZ" evidence="12">
    <location>
        <begin position="200"/>
        <end position="249"/>
    </location>
</feature>
<evidence type="ECO:0000313" key="13">
    <source>
        <dbReference type="EMBL" id="RKR76925.1"/>
    </source>
</evidence>
<comment type="similarity">
    <text evidence="3 11">Belongs to the peptidase M50B family.</text>
</comment>
<dbReference type="PROSITE" id="PS50106">
    <property type="entry name" value="PDZ"/>
    <property type="match status" value="1"/>
</dbReference>
<dbReference type="Gene3D" id="2.30.42.10">
    <property type="match status" value="2"/>
</dbReference>
<evidence type="ECO:0000256" key="6">
    <source>
        <dbReference type="ARBA" id="ARBA00022801"/>
    </source>
</evidence>
<evidence type="ECO:0000256" key="1">
    <source>
        <dbReference type="ARBA" id="ARBA00001947"/>
    </source>
</evidence>
<sequence>MFSIIAFFVLICILVFVHEYGHFWAARKCGVAVLRFSIGFGKVLWRRKDKQGTEFVFSMIPLGGYVQMYNGEDEYKNQIENSRSLNQKTVWQRAFIVIAGPLANILFAIIAYWVVFSIGMPTVKPVIDNVVEQSISAEAGLKPNFEITNINGKDTQNWEDVALILIGQIGSSKVEVKGRDLNLFSQQEDQTFILNLSHWNVDSNKENPLTSLGIRPKGASVEPIIEKVVENSASDKSGLKSGDKIISVNQKIFDWHYLLSETQQGNELEFIIERNNQQYKFLVTPEMSKSDNRYLIGIAPRVKPLEDQYRTYLKYDILTALGKSFAKVTSLVETIFQFIINLITGDLSIQNIGGPISMAKGAGTTAEIGIIYYLGFMALISVNLGIMNLFPILPLDGGQLLILSGELIRGKPLPEKFQSIFQQIGFMLVISLMGFALFNDLIHF</sequence>
<dbReference type="Pfam" id="PF02163">
    <property type="entry name" value="Peptidase_M50"/>
    <property type="match status" value="1"/>
</dbReference>
<keyword evidence="4 13" id="KW-0645">Protease</keyword>
<accession>A0A420XHW1</accession>
<dbReference type="InterPro" id="IPR036034">
    <property type="entry name" value="PDZ_sf"/>
</dbReference>
<proteinExistence type="inferred from homology"/>
<feature type="transmembrane region" description="Helical" evidence="11">
    <location>
        <begin position="420"/>
        <end position="438"/>
    </location>
</feature>
<feature type="transmembrane region" description="Helical" evidence="11">
    <location>
        <begin position="370"/>
        <end position="393"/>
    </location>
</feature>
<evidence type="ECO:0000256" key="9">
    <source>
        <dbReference type="ARBA" id="ARBA00023049"/>
    </source>
</evidence>
<comment type="caution">
    <text evidence="13">The sequence shown here is derived from an EMBL/GenBank/DDBJ whole genome shotgun (WGS) entry which is preliminary data.</text>
</comment>
<dbReference type="Proteomes" id="UP000280099">
    <property type="component" value="Unassembled WGS sequence"/>
</dbReference>
<evidence type="ECO:0000259" key="12">
    <source>
        <dbReference type="PROSITE" id="PS50106"/>
    </source>
</evidence>
<evidence type="ECO:0000256" key="2">
    <source>
        <dbReference type="ARBA" id="ARBA00004141"/>
    </source>
</evidence>
<protein>
    <recommendedName>
        <fullName evidence="11">Zinc metalloprotease</fullName>
        <ecNumber evidence="11">3.4.24.-</ecNumber>
    </recommendedName>
</protein>
<dbReference type="OrthoDB" id="9782003at2"/>
<dbReference type="RefSeq" id="WP_121121169.1">
    <property type="nucleotide sequence ID" value="NZ_CP016604.1"/>
</dbReference>
<evidence type="ECO:0000256" key="3">
    <source>
        <dbReference type="ARBA" id="ARBA00007931"/>
    </source>
</evidence>
<dbReference type="PANTHER" id="PTHR42837:SF2">
    <property type="entry name" value="MEMBRANE METALLOPROTEASE ARASP2, CHLOROPLASTIC-RELATED"/>
    <property type="match status" value="1"/>
</dbReference>
<reference evidence="13 14" key="1">
    <citation type="submission" date="2018-10" db="EMBL/GenBank/DDBJ databases">
        <title>Genomic Encyclopedia of Type Strains, Phase IV (KMG-IV): sequencing the most valuable type-strain genomes for metagenomic binning, comparative biology and taxonomic classification.</title>
        <authorList>
            <person name="Goeker M."/>
        </authorList>
    </citation>
    <scope>NUCLEOTIDE SEQUENCE [LARGE SCALE GENOMIC DNA]</scope>
    <source>
        <strain evidence="13 14">DSM 23800</strain>
    </source>
</reference>
<dbReference type="CDD" id="cd23081">
    <property type="entry name" value="cpPDZ_EcRseP-like"/>
    <property type="match status" value="1"/>
</dbReference>
<evidence type="ECO:0000256" key="5">
    <source>
        <dbReference type="ARBA" id="ARBA00022692"/>
    </source>
</evidence>
<dbReference type="SMART" id="SM00228">
    <property type="entry name" value="PDZ"/>
    <property type="match status" value="2"/>
</dbReference>